<evidence type="ECO:0000256" key="7">
    <source>
        <dbReference type="ARBA" id="ARBA00022679"/>
    </source>
</evidence>
<evidence type="ECO:0000256" key="16">
    <source>
        <dbReference type="SAM" id="MobiDB-lite"/>
    </source>
</evidence>
<dbReference type="InterPro" id="IPR012616">
    <property type="entry name" value="CDP-OH_P_trans_C"/>
</dbReference>
<keyword evidence="7 15" id="KW-0808">Transferase</keyword>
<feature type="transmembrane region" description="Helical" evidence="17">
    <location>
        <begin position="101"/>
        <end position="119"/>
    </location>
</feature>
<evidence type="ECO:0000256" key="14">
    <source>
        <dbReference type="ARBA" id="ARBA00032361"/>
    </source>
</evidence>
<protein>
    <recommendedName>
        <fullName evidence="5">CDP-diacylglycerol--serine O-phosphatidyltransferase</fullName>
        <ecNumber evidence="4">2.7.8.8</ecNumber>
    </recommendedName>
    <alternativeName>
        <fullName evidence="14">Phosphatidylserine synthase</fullName>
    </alternativeName>
</protein>
<dbReference type="GO" id="GO:0016020">
    <property type="term" value="C:membrane"/>
    <property type="evidence" value="ECO:0007669"/>
    <property type="project" value="InterPro"/>
</dbReference>
<keyword evidence="8 17" id="KW-0812">Transmembrane</keyword>
<dbReference type="NCBIfam" id="TIGR00473">
    <property type="entry name" value="pssA"/>
    <property type="match status" value="1"/>
</dbReference>
<evidence type="ECO:0000256" key="1">
    <source>
        <dbReference type="ARBA" id="ARBA00000287"/>
    </source>
</evidence>
<dbReference type="PANTHER" id="PTHR14269">
    <property type="entry name" value="CDP-DIACYLGLYCEROL--GLYCEROL-3-PHOSPHATE 3-PHOSPHATIDYLTRANSFERASE-RELATED"/>
    <property type="match status" value="1"/>
</dbReference>
<organism evidence="19 20">
    <name type="scientific">Govanella unica</name>
    <dbReference type="NCBI Taxonomy" id="2975056"/>
    <lineage>
        <taxon>Bacteria</taxon>
        <taxon>Pseudomonadati</taxon>
        <taxon>Pseudomonadota</taxon>
        <taxon>Alphaproteobacteria</taxon>
        <taxon>Emcibacterales</taxon>
        <taxon>Govanellaceae</taxon>
        <taxon>Govanella</taxon>
    </lineage>
</organism>
<evidence type="ECO:0000256" key="3">
    <source>
        <dbReference type="ARBA" id="ARBA00010441"/>
    </source>
</evidence>
<sequence length="290" mass="31304">MKSRARLRIMPRRSLAPNVVTVLALCAGMSSIKFALSGRWEIAVGAIFLAALLDTLDGRVARMVKGTSRFGAELDSLADVISFGVAPAVLIYLWTLSSLGGIGWVLALAFAVCCALRLARFNVMSTDDQPPSAFFVGLPSPMAAGLALWPLVLSFQFPDSVLARPAAVAPYVAPYFALVGLLMVSQIPTFSLKRLKVQGDYMLPALLFVGLLAASLSVYTWETVSFACFAYLVSIPFSLRAGRRRERLDEALAAEAVVETKPDVASGDIVKEDPPVFPERDDKSPRLPLH</sequence>
<evidence type="ECO:0000259" key="18">
    <source>
        <dbReference type="Pfam" id="PF08009"/>
    </source>
</evidence>
<keyword evidence="12" id="KW-0594">Phospholipid biosynthesis</keyword>
<feature type="region of interest" description="Disordered" evidence="16">
    <location>
        <begin position="265"/>
        <end position="290"/>
    </location>
</feature>
<keyword evidence="20" id="KW-1185">Reference proteome</keyword>
<reference evidence="19" key="1">
    <citation type="submission" date="2022-08" db="EMBL/GenBank/DDBJ databases">
        <authorList>
            <person name="Vandamme P."/>
            <person name="Hettiarachchi A."/>
            <person name="Peeters C."/>
            <person name="Cnockaert M."/>
            <person name="Carlier A."/>
        </authorList>
    </citation>
    <scope>NUCLEOTIDE SEQUENCE</scope>
    <source>
        <strain evidence="19">LMG 31809</strain>
    </source>
</reference>
<keyword evidence="6" id="KW-0444">Lipid biosynthesis</keyword>
<gene>
    <name evidence="19" type="primary">pssA</name>
    <name evidence="19" type="ORF">NYP16_04740</name>
</gene>
<keyword evidence="13" id="KW-1208">Phospholipid metabolism</keyword>
<accession>A0A9X3Z6T2</accession>
<evidence type="ECO:0000256" key="5">
    <source>
        <dbReference type="ARBA" id="ARBA00017171"/>
    </source>
</evidence>
<proteinExistence type="inferred from homology"/>
<dbReference type="AlphaFoldDB" id="A0A9X3Z6T2"/>
<evidence type="ECO:0000313" key="20">
    <source>
        <dbReference type="Proteomes" id="UP001141619"/>
    </source>
</evidence>
<dbReference type="Pfam" id="PF01066">
    <property type="entry name" value="CDP-OH_P_transf"/>
    <property type="match status" value="1"/>
</dbReference>
<evidence type="ECO:0000256" key="17">
    <source>
        <dbReference type="SAM" id="Phobius"/>
    </source>
</evidence>
<dbReference type="PANTHER" id="PTHR14269:SF61">
    <property type="entry name" value="CDP-DIACYLGLYCEROL--SERINE O-PHOSPHATIDYLTRANSFERASE"/>
    <property type="match status" value="1"/>
</dbReference>
<feature type="compositionally biased region" description="Basic and acidic residues" evidence="16">
    <location>
        <begin position="269"/>
        <end position="290"/>
    </location>
</feature>
<dbReference type="GO" id="GO:0008654">
    <property type="term" value="P:phospholipid biosynthetic process"/>
    <property type="evidence" value="ECO:0007669"/>
    <property type="project" value="UniProtKB-KW"/>
</dbReference>
<feature type="transmembrane region" description="Helical" evidence="17">
    <location>
        <begin position="77"/>
        <end position="95"/>
    </location>
</feature>
<comment type="subcellular location">
    <subcellularLocation>
        <location evidence="2">Endomembrane system</location>
        <topology evidence="2">Multi-pass membrane protein</topology>
    </subcellularLocation>
</comment>
<dbReference type="InterPro" id="IPR000462">
    <property type="entry name" value="CDP-OH_P_trans"/>
</dbReference>
<dbReference type="EMBL" id="JANWOI010000001">
    <property type="protein sequence ID" value="MDA5193264.1"/>
    <property type="molecule type" value="Genomic_DNA"/>
</dbReference>
<evidence type="ECO:0000256" key="15">
    <source>
        <dbReference type="RuleBase" id="RU003750"/>
    </source>
</evidence>
<evidence type="ECO:0000256" key="10">
    <source>
        <dbReference type="ARBA" id="ARBA00023098"/>
    </source>
</evidence>
<dbReference type="InterPro" id="IPR050324">
    <property type="entry name" value="CDP-alcohol_PTase-I"/>
</dbReference>
<dbReference type="RefSeq" id="WP_274942957.1">
    <property type="nucleotide sequence ID" value="NZ_JANWOI010000001.1"/>
</dbReference>
<dbReference type="InterPro" id="IPR048254">
    <property type="entry name" value="CDP_ALCOHOL_P_TRANSF_CS"/>
</dbReference>
<keyword evidence="9 17" id="KW-1133">Transmembrane helix</keyword>
<keyword evidence="10" id="KW-0443">Lipid metabolism</keyword>
<feature type="transmembrane region" description="Helical" evidence="17">
    <location>
        <begin position="201"/>
        <end position="218"/>
    </location>
</feature>
<evidence type="ECO:0000256" key="4">
    <source>
        <dbReference type="ARBA" id="ARBA00013174"/>
    </source>
</evidence>
<evidence type="ECO:0000256" key="11">
    <source>
        <dbReference type="ARBA" id="ARBA00023136"/>
    </source>
</evidence>
<evidence type="ECO:0000256" key="9">
    <source>
        <dbReference type="ARBA" id="ARBA00022989"/>
    </source>
</evidence>
<comment type="catalytic activity">
    <reaction evidence="1">
        <text>a CDP-1,2-diacyl-sn-glycerol + L-serine = a 1,2-diacyl-sn-glycero-3-phospho-L-serine + CMP + H(+)</text>
        <dbReference type="Rhea" id="RHEA:16913"/>
        <dbReference type="ChEBI" id="CHEBI:15378"/>
        <dbReference type="ChEBI" id="CHEBI:33384"/>
        <dbReference type="ChEBI" id="CHEBI:57262"/>
        <dbReference type="ChEBI" id="CHEBI:58332"/>
        <dbReference type="ChEBI" id="CHEBI:60377"/>
        <dbReference type="EC" id="2.7.8.8"/>
    </reaction>
</comment>
<dbReference type="GO" id="GO:0012505">
    <property type="term" value="C:endomembrane system"/>
    <property type="evidence" value="ECO:0007669"/>
    <property type="project" value="UniProtKB-SubCell"/>
</dbReference>
<evidence type="ECO:0000313" key="19">
    <source>
        <dbReference type="EMBL" id="MDA5193264.1"/>
    </source>
</evidence>
<name>A0A9X3Z6T2_9PROT</name>
<evidence type="ECO:0000256" key="12">
    <source>
        <dbReference type="ARBA" id="ARBA00023209"/>
    </source>
</evidence>
<comment type="similarity">
    <text evidence="3 15">Belongs to the CDP-alcohol phosphatidyltransferase class-I family.</text>
</comment>
<dbReference type="InterPro" id="IPR004533">
    <property type="entry name" value="CDP-diaglyc--ser_O-PTrfase"/>
</dbReference>
<evidence type="ECO:0000256" key="8">
    <source>
        <dbReference type="ARBA" id="ARBA00022692"/>
    </source>
</evidence>
<keyword evidence="11 17" id="KW-0472">Membrane</keyword>
<evidence type="ECO:0000256" key="6">
    <source>
        <dbReference type="ARBA" id="ARBA00022516"/>
    </source>
</evidence>
<dbReference type="EC" id="2.7.8.8" evidence="4"/>
<dbReference type="Gene3D" id="1.20.120.1760">
    <property type="match status" value="1"/>
</dbReference>
<dbReference type="PROSITE" id="PS00379">
    <property type="entry name" value="CDP_ALCOHOL_P_TRANSF"/>
    <property type="match status" value="1"/>
</dbReference>
<evidence type="ECO:0000256" key="2">
    <source>
        <dbReference type="ARBA" id="ARBA00004127"/>
    </source>
</evidence>
<dbReference type="Proteomes" id="UP001141619">
    <property type="component" value="Unassembled WGS sequence"/>
</dbReference>
<feature type="transmembrane region" description="Helical" evidence="17">
    <location>
        <begin position="40"/>
        <end position="56"/>
    </location>
</feature>
<dbReference type="InterPro" id="IPR043130">
    <property type="entry name" value="CDP-OH_PTrfase_TM_dom"/>
</dbReference>
<evidence type="ECO:0000256" key="13">
    <source>
        <dbReference type="ARBA" id="ARBA00023264"/>
    </source>
</evidence>
<comment type="caution">
    <text evidence="19">The sequence shown here is derived from an EMBL/GenBank/DDBJ whole genome shotgun (WGS) entry which is preliminary data.</text>
</comment>
<feature type="transmembrane region" description="Helical" evidence="17">
    <location>
        <begin position="131"/>
        <end position="152"/>
    </location>
</feature>
<feature type="domain" description="CDP-alcohol phosphatidyltransferase C-terminal" evidence="18">
    <location>
        <begin position="201"/>
        <end position="236"/>
    </location>
</feature>
<dbReference type="GO" id="GO:0003882">
    <property type="term" value="F:CDP-diacylglycerol-serine O-phosphatidyltransferase activity"/>
    <property type="evidence" value="ECO:0007669"/>
    <property type="project" value="UniProtKB-EC"/>
</dbReference>
<feature type="transmembrane region" description="Helical" evidence="17">
    <location>
        <begin position="172"/>
        <end position="189"/>
    </location>
</feature>
<reference evidence="19" key="2">
    <citation type="journal article" date="2023" name="Syst. Appl. Microbiol.">
        <title>Govania unica gen. nov., sp. nov., a rare biosphere bacterium that represents a novel family in the class Alphaproteobacteria.</title>
        <authorList>
            <person name="Vandamme P."/>
            <person name="Peeters C."/>
            <person name="Hettiarachchi A."/>
            <person name="Cnockaert M."/>
            <person name="Carlier A."/>
        </authorList>
    </citation>
    <scope>NUCLEOTIDE SEQUENCE</scope>
    <source>
        <strain evidence="19">LMG 31809</strain>
    </source>
</reference>
<dbReference type="Pfam" id="PF08009">
    <property type="entry name" value="CDP-OH_P_tran_2"/>
    <property type="match status" value="1"/>
</dbReference>